<dbReference type="SMART" id="SM00422">
    <property type="entry name" value="HTH_MERR"/>
    <property type="match status" value="1"/>
</dbReference>
<dbReference type="GO" id="GO:0006355">
    <property type="term" value="P:regulation of DNA-templated transcription"/>
    <property type="evidence" value="ECO:0007669"/>
    <property type="project" value="InterPro"/>
</dbReference>
<dbReference type="RefSeq" id="WP_168974817.1">
    <property type="nucleotide sequence ID" value="NZ_CAMJCG010000093.1"/>
</dbReference>
<dbReference type="GO" id="GO:0003677">
    <property type="term" value="F:DNA binding"/>
    <property type="evidence" value="ECO:0007669"/>
    <property type="project" value="InterPro"/>
</dbReference>
<reference evidence="2 3" key="1">
    <citation type="submission" date="2020-04" db="EMBL/GenBank/DDBJ databases">
        <authorList>
            <person name="Hitch T.C.A."/>
            <person name="Wylensek D."/>
            <person name="Clavel T."/>
        </authorList>
    </citation>
    <scope>NUCLEOTIDE SEQUENCE [LARGE SCALE GENOMIC DNA]</scope>
    <source>
        <strain evidence="2 3">WB01_D5_05</strain>
    </source>
</reference>
<evidence type="ECO:0000259" key="1">
    <source>
        <dbReference type="PROSITE" id="PS50937"/>
    </source>
</evidence>
<dbReference type="PROSITE" id="PS50937">
    <property type="entry name" value="HTH_MERR_2"/>
    <property type="match status" value="1"/>
</dbReference>
<feature type="domain" description="HTH merR-type" evidence="1">
    <location>
        <begin position="19"/>
        <end position="77"/>
    </location>
</feature>
<dbReference type="CDD" id="cd00592">
    <property type="entry name" value="HTH_MerR-like"/>
    <property type="match status" value="1"/>
</dbReference>
<dbReference type="Pfam" id="PF13411">
    <property type="entry name" value="MerR_1"/>
    <property type="match status" value="1"/>
</dbReference>
<protein>
    <submittedName>
        <fullName evidence="2">MerR family transcriptional regulator</fullName>
    </submittedName>
</protein>
<dbReference type="InterPro" id="IPR009061">
    <property type="entry name" value="DNA-bd_dom_put_sf"/>
</dbReference>
<dbReference type="SUPFAM" id="SSF46955">
    <property type="entry name" value="Putative DNA-binding domain"/>
    <property type="match status" value="1"/>
</dbReference>
<dbReference type="Gene3D" id="1.10.1660.10">
    <property type="match status" value="1"/>
</dbReference>
<sequence>MNTYTAKQLTALLQEEGEDINLRTVRYYTQIGILPPLELVGNKRVYTDKHIHYMRAILTLARTGESLASIQGKLLDLPLDAIEKIGAQRALYQPKHILENETHKIGEDVFITVSPRISAETKQKMLDSVSRILKEGER</sequence>
<evidence type="ECO:0000313" key="3">
    <source>
        <dbReference type="Proteomes" id="UP000561326"/>
    </source>
</evidence>
<dbReference type="Proteomes" id="UP000561326">
    <property type="component" value="Unassembled WGS sequence"/>
</dbReference>
<proteinExistence type="predicted"/>
<evidence type="ECO:0000313" key="2">
    <source>
        <dbReference type="EMBL" id="NME97866.1"/>
    </source>
</evidence>
<accession>A0A848CWV6</accession>
<gene>
    <name evidence="2" type="ORF">HF838_06275</name>
</gene>
<name>A0A848CWV6_ANEAE</name>
<comment type="caution">
    <text evidence="2">The sequence shown here is derived from an EMBL/GenBank/DDBJ whole genome shotgun (WGS) entry which is preliminary data.</text>
</comment>
<dbReference type="AlphaFoldDB" id="A0A848CWV6"/>
<dbReference type="InterPro" id="IPR000551">
    <property type="entry name" value="MerR-type_HTH_dom"/>
</dbReference>
<dbReference type="EMBL" id="JABAGO010000007">
    <property type="protein sequence ID" value="NME97866.1"/>
    <property type="molecule type" value="Genomic_DNA"/>
</dbReference>
<organism evidence="2 3">
    <name type="scientific">Aneurinibacillus aneurinilyticus</name>
    <name type="common">Bacillus aneurinolyticus</name>
    <dbReference type="NCBI Taxonomy" id="1391"/>
    <lineage>
        <taxon>Bacteria</taxon>
        <taxon>Bacillati</taxon>
        <taxon>Bacillota</taxon>
        <taxon>Bacilli</taxon>
        <taxon>Bacillales</taxon>
        <taxon>Paenibacillaceae</taxon>
        <taxon>Aneurinibacillus group</taxon>
        <taxon>Aneurinibacillus</taxon>
    </lineage>
</organism>